<dbReference type="Pfam" id="PF07920">
    <property type="entry name" value="DUF1684"/>
    <property type="match status" value="1"/>
</dbReference>
<dbReference type="PANTHER" id="PTHR41913">
    <property type="entry name" value="DUF1684 DOMAIN-CONTAINING PROTEIN"/>
    <property type="match status" value="1"/>
</dbReference>
<evidence type="ECO:0000256" key="1">
    <source>
        <dbReference type="SAM" id="MobiDB-lite"/>
    </source>
</evidence>
<evidence type="ECO:0000313" key="3">
    <source>
        <dbReference type="Proteomes" id="UP000733379"/>
    </source>
</evidence>
<dbReference type="RefSeq" id="WP_215923409.1">
    <property type="nucleotide sequence ID" value="NZ_JAHKNI010000020.1"/>
</dbReference>
<dbReference type="PANTHER" id="PTHR41913:SF1">
    <property type="entry name" value="DUF1684 DOMAIN-CONTAINING PROTEIN"/>
    <property type="match status" value="1"/>
</dbReference>
<feature type="compositionally biased region" description="Polar residues" evidence="1">
    <location>
        <begin position="333"/>
        <end position="347"/>
    </location>
</feature>
<name>A0ABS6BAK0_9NOCA</name>
<reference evidence="2 3" key="1">
    <citation type="submission" date="2021-06" db="EMBL/GenBank/DDBJ databases">
        <title>Actinomycetes sequencing.</title>
        <authorList>
            <person name="Shan Q."/>
        </authorList>
    </citation>
    <scope>NUCLEOTIDE SEQUENCE [LARGE SCALE GENOMIC DNA]</scope>
    <source>
        <strain evidence="2 3">NEAU-G5</strain>
    </source>
</reference>
<feature type="region of interest" description="Disordered" evidence="1">
    <location>
        <begin position="333"/>
        <end position="388"/>
    </location>
</feature>
<keyword evidence="3" id="KW-1185">Reference proteome</keyword>
<feature type="compositionally biased region" description="Low complexity" evidence="1">
    <location>
        <begin position="292"/>
        <end position="304"/>
    </location>
</feature>
<comment type="caution">
    <text evidence="2">The sequence shown here is derived from an EMBL/GenBank/DDBJ whole genome shotgun (WGS) entry which is preliminary data.</text>
</comment>
<evidence type="ECO:0000313" key="2">
    <source>
        <dbReference type="EMBL" id="MBU3067327.1"/>
    </source>
</evidence>
<proteinExistence type="predicted"/>
<organism evidence="2 3">
    <name type="scientific">Nocardia albiluteola</name>
    <dbReference type="NCBI Taxonomy" id="2842303"/>
    <lineage>
        <taxon>Bacteria</taxon>
        <taxon>Bacillati</taxon>
        <taxon>Actinomycetota</taxon>
        <taxon>Actinomycetes</taxon>
        <taxon>Mycobacteriales</taxon>
        <taxon>Nocardiaceae</taxon>
        <taxon>Nocardia</taxon>
    </lineage>
</organism>
<gene>
    <name evidence="2" type="ORF">KO481_38125</name>
</gene>
<protein>
    <submittedName>
        <fullName evidence="2">DUF1684 domain-containing protein</fullName>
    </submittedName>
</protein>
<feature type="region of interest" description="Disordered" evidence="1">
    <location>
        <begin position="285"/>
        <end position="304"/>
    </location>
</feature>
<dbReference type="EMBL" id="JAHKNI010000020">
    <property type="protein sequence ID" value="MBU3067327.1"/>
    <property type="molecule type" value="Genomic_DNA"/>
</dbReference>
<accession>A0ABS6BAK0</accession>
<sequence length="388" mass="41198">MAGPQGKAKVVAKGMISGIELQTLPGVPGRWGVTEAGGLTVTAALADGVVVEEKAVDGTADVPPGSHPKFPTGRTGSVSGADGTYALVVMDESAVARSGLREIVAYPYDPAWVLEGEYRAAPPGRVIDVERLTVPRTEDSLPAPVDLVVTIDGEEYVLAVLEDLPGRRLVIFTDETNGDGTPEIGRWLLLPLLGPGSTVPVDFNRTTLSQHHFSPSVFTCPLSPPGNHLPMRIEAGERALAYDKQPEGSDTVNKDKAIRYLRNLETRDFASARSMCSATATVWHNDGKGEETTSSARSPTAPPSCSSTWCTWPRRTVCAVKCTQRCISASTMASLPGSRNTPTSCRATGTAPATDMPARSASPDRTRPPMLCTPEERLHPCPGIPMNT</sequence>
<dbReference type="Proteomes" id="UP000733379">
    <property type="component" value="Unassembled WGS sequence"/>
</dbReference>
<dbReference type="InterPro" id="IPR012467">
    <property type="entry name" value="DUF1684"/>
</dbReference>